<organism evidence="2 3">
    <name type="scientific">Chitinophaga alhagiae</name>
    <dbReference type="NCBI Taxonomy" id="2203219"/>
    <lineage>
        <taxon>Bacteria</taxon>
        <taxon>Pseudomonadati</taxon>
        <taxon>Bacteroidota</taxon>
        <taxon>Chitinophagia</taxon>
        <taxon>Chitinophagales</taxon>
        <taxon>Chitinophagaceae</taxon>
        <taxon>Chitinophaga</taxon>
    </lineage>
</organism>
<dbReference type="EMBL" id="CP029600">
    <property type="protein sequence ID" value="AWO01612.1"/>
    <property type="molecule type" value="Genomic_DNA"/>
</dbReference>
<reference evidence="2 3" key="1">
    <citation type="submission" date="2018-05" db="EMBL/GenBank/DDBJ databases">
        <title>Chitinophaga sp. nov., isolated from rhizosphere soil of Alhagi.</title>
        <authorList>
            <person name="Liu Y."/>
        </authorList>
    </citation>
    <scope>NUCLEOTIDE SEQUENCE [LARGE SCALE GENOMIC DNA]</scope>
    <source>
        <strain evidence="2 3">T22</strain>
    </source>
</reference>
<proteinExistence type="predicted"/>
<feature type="signal peptide" evidence="1">
    <location>
        <begin position="1"/>
        <end position="28"/>
    </location>
</feature>
<name>A0ABN5LQE8_9BACT</name>
<keyword evidence="1" id="KW-0732">Signal</keyword>
<sequence>MKQSFVFSPKQILTAAAIVLGCSLQASAQNDALAYAGTRKESPKTHAAIEEKNAMTLRGCKMNIRQDADAALRFLVFIDNPAMDKLTLYIKDSNNNTLHKEDLQADSPRFVARYNLENLEDGAYTFEVRNGKNKLEKAVDIRTQMQVSRVVSLD</sequence>
<keyword evidence="3" id="KW-1185">Reference proteome</keyword>
<dbReference type="PROSITE" id="PS51257">
    <property type="entry name" value="PROKAR_LIPOPROTEIN"/>
    <property type="match status" value="1"/>
</dbReference>
<accession>A0ABN5LQE8</accession>
<gene>
    <name evidence="2" type="ORF">DLD77_07845</name>
</gene>
<dbReference type="RefSeq" id="WP_119077824.1">
    <property type="nucleotide sequence ID" value="NZ_CP029600.1"/>
</dbReference>
<evidence type="ECO:0008006" key="4">
    <source>
        <dbReference type="Google" id="ProtNLM"/>
    </source>
</evidence>
<evidence type="ECO:0000313" key="2">
    <source>
        <dbReference type="EMBL" id="AWO01612.1"/>
    </source>
</evidence>
<protein>
    <recommendedName>
        <fullName evidence="4">Secretion system C-terminal sorting domain-containing protein</fullName>
    </recommendedName>
</protein>
<dbReference type="Proteomes" id="UP000246099">
    <property type="component" value="Chromosome"/>
</dbReference>
<feature type="chain" id="PRO_5045429802" description="Secretion system C-terminal sorting domain-containing protein" evidence="1">
    <location>
        <begin position="29"/>
        <end position="154"/>
    </location>
</feature>
<evidence type="ECO:0000256" key="1">
    <source>
        <dbReference type="SAM" id="SignalP"/>
    </source>
</evidence>
<evidence type="ECO:0000313" key="3">
    <source>
        <dbReference type="Proteomes" id="UP000246099"/>
    </source>
</evidence>